<organism evidence="3">
    <name type="scientific">Kribbella sp. HUAS MG21</name>
    <dbReference type="NCBI Taxonomy" id="3160966"/>
    <lineage>
        <taxon>Bacteria</taxon>
        <taxon>Bacillati</taxon>
        <taxon>Actinomycetota</taxon>
        <taxon>Actinomycetes</taxon>
        <taxon>Propionibacteriales</taxon>
        <taxon>Kribbellaceae</taxon>
        <taxon>Kribbella</taxon>
    </lineage>
</organism>
<dbReference type="AlphaFoldDB" id="A0AAU7T7Y4"/>
<keyword evidence="2" id="KW-1133">Transmembrane helix</keyword>
<evidence type="ECO:0000313" key="3">
    <source>
        <dbReference type="EMBL" id="XBV22775.1"/>
    </source>
</evidence>
<gene>
    <name evidence="3" type="ORF">ABN611_29945</name>
</gene>
<accession>A0AAU7T7Y4</accession>
<dbReference type="RefSeq" id="WP_350275615.1">
    <property type="nucleotide sequence ID" value="NZ_CP158165.1"/>
</dbReference>
<keyword evidence="2" id="KW-0472">Membrane</keyword>
<name>A0AAU7T7Y4_9ACTN</name>
<feature type="transmembrane region" description="Helical" evidence="2">
    <location>
        <begin position="68"/>
        <end position="96"/>
    </location>
</feature>
<protein>
    <submittedName>
        <fullName evidence="3">Uncharacterized protein</fullName>
    </submittedName>
</protein>
<proteinExistence type="predicted"/>
<evidence type="ECO:0000256" key="2">
    <source>
        <dbReference type="SAM" id="Phobius"/>
    </source>
</evidence>
<reference evidence="3" key="1">
    <citation type="submission" date="2024-06" db="EMBL/GenBank/DDBJ databases">
        <title>Kribbella sp. strain HUAS MG21 genome sequences.</title>
        <authorList>
            <person name="Mo P."/>
        </authorList>
    </citation>
    <scope>NUCLEOTIDE SEQUENCE</scope>
    <source>
        <strain evidence="3">HUAS MG21</strain>
    </source>
</reference>
<feature type="compositionally biased region" description="Basic and acidic residues" evidence="1">
    <location>
        <begin position="103"/>
        <end position="115"/>
    </location>
</feature>
<keyword evidence="2" id="KW-0812">Transmembrane</keyword>
<sequence>MRRQVLARRLGICLGVLFVGLGVAETVRALVTGDGGLAFWFGTLVGGGTLILLSTVRLQARPGLSLGALIIGALAASVATAWTVVLPLLALLLIVLRLTTTPDPERSPERGDARRTRGRWR</sequence>
<dbReference type="EMBL" id="CP158165">
    <property type="protein sequence ID" value="XBV22775.1"/>
    <property type="molecule type" value="Genomic_DNA"/>
</dbReference>
<evidence type="ECO:0000256" key="1">
    <source>
        <dbReference type="SAM" id="MobiDB-lite"/>
    </source>
</evidence>
<feature type="transmembrane region" description="Helical" evidence="2">
    <location>
        <begin position="39"/>
        <end position="56"/>
    </location>
</feature>
<feature type="region of interest" description="Disordered" evidence="1">
    <location>
        <begin position="101"/>
        <end position="121"/>
    </location>
</feature>